<organism evidence="1">
    <name type="scientific">marine sediment metagenome</name>
    <dbReference type="NCBI Taxonomy" id="412755"/>
    <lineage>
        <taxon>unclassified sequences</taxon>
        <taxon>metagenomes</taxon>
        <taxon>ecological metagenomes</taxon>
    </lineage>
</organism>
<comment type="caution">
    <text evidence="1">The sequence shown here is derived from an EMBL/GenBank/DDBJ whole genome shotgun (WGS) entry which is preliminary data.</text>
</comment>
<accession>A0A0F9HDG4</accession>
<gene>
    <name evidence="1" type="ORF">LCGC14_1718370</name>
</gene>
<feature type="non-terminal residue" evidence="1">
    <location>
        <position position="186"/>
    </location>
</feature>
<protein>
    <submittedName>
        <fullName evidence="1">Uncharacterized protein</fullName>
    </submittedName>
</protein>
<evidence type="ECO:0000313" key="1">
    <source>
        <dbReference type="EMBL" id="KKM13232.1"/>
    </source>
</evidence>
<dbReference type="EMBL" id="LAZR01015424">
    <property type="protein sequence ID" value="KKM13232.1"/>
    <property type="molecule type" value="Genomic_DNA"/>
</dbReference>
<proteinExistence type="predicted"/>
<dbReference type="AlphaFoldDB" id="A0A0F9HDG4"/>
<name>A0A0F9HDG4_9ZZZZ</name>
<sequence>MGVLGGSDLWALGVSTAGFLAGLVNSVFTRTGHVSANAGDYTASLITNTPAGGIAAVTVQAAIDELDTEKAPAAGSSAIVTVGAVAVTAHEGALDHDALLNFLSGEHFLQSAIVATGILASGSIGGGFGNIATGGTVSGSNLSGTNTGDEISATAATEGIVELATIAEVDTGTDTGRAITPAGLAG</sequence>
<reference evidence="1" key="1">
    <citation type="journal article" date="2015" name="Nature">
        <title>Complex archaea that bridge the gap between prokaryotes and eukaryotes.</title>
        <authorList>
            <person name="Spang A."/>
            <person name="Saw J.H."/>
            <person name="Jorgensen S.L."/>
            <person name="Zaremba-Niedzwiedzka K."/>
            <person name="Martijn J."/>
            <person name="Lind A.E."/>
            <person name="van Eijk R."/>
            <person name="Schleper C."/>
            <person name="Guy L."/>
            <person name="Ettema T.J."/>
        </authorList>
    </citation>
    <scope>NUCLEOTIDE SEQUENCE</scope>
</reference>